<dbReference type="EMBL" id="KV453859">
    <property type="protein sequence ID" value="ODV84066.1"/>
    <property type="molecule type" value="Genomic_DNA"/>
</dbReference>
<organism evidence="1 2">
    <name type="scientific">[Candida] arabinofermentans NRRL YB-2248</name>
    <dbReference type="NCBI Taxonomy" id="983967"/>
    <lineage>
        <taxon>Eukaryota</taxon>
        <taxon>Fungi</taxon>
        <taxon>Dikarya</taxon>
        <taxon>Ascomycota</taxon>
        <taxon>Saccharomycotina</taxon>
        <taxon>Pichiomycetes</taxon>
        <taxon>Pichiales</taxon>
        <taxon>Pichiaceae</taxon>
        <taxon>Ogataea</taxon>
        <taxon>Ogataea/Candida clade</taxon>
    </lineage>
</organism>
<gene>
    <name evidence="1" type="ORF">CANARDRAFT_9062</name>
</gene>
<keyword evidence="2" id="KW-1185">Reference proteome</keyword>
<reference evidence="2" key="1">
    <citation type="submission" date="2016-04" db="EMBL/GenBank/DDBJ databases">
        <title>Comparative genomics of biotechnologically important yeasts.</title>
        <authorList>
            <consortium name="DOE Joint Genome Institute"/>
            <person name="Riley R."/>
            <person name="Haridas S."/>
            <person name="Wolfe K.H."/>
            <person name="Lopes M.R."/>
            <person name="Hittinger C.T."/>
            <person name="Goker M."/>
            <person name="Salamov A."/>
            <person name="Wisecaver J."/>
            <person name="Long T.M."/>
            <person name="Aerts A.L."/>
            <person name="Barry K."/>
            <person name="Choi C."/>
            <person name="Clum A."/>
            <person name="Coughlan A.Y."/>
            <person name="Deshpande S."/>
            <person name="Douglass A.P."/>
            <person name="Hanson S.J."/>
            <person name="Klenk H.-P."/>
            <person name="Labutti K."/>
            <person name="Lapidus A."/>
            <person name="Lindquist E."/>
            <person name="Lipzen A."/>
            <person name="Meier-Kolthoff J.P."/>
            <person name="Ohm R.A."/>
            <person name="Otillar R.P."/>
            <person name="Pangilinan J."/>
            <person name="Peng Y."/>
            <person name="Rokas A."/>
            <person name="Rosa C.A."/>
            <person name="Scheuner C."/>
            <person name="Sibirny A.A."/>
            <person name="Slot J.C."/>
            <person name="Stielow J.B."/>
            <person name="Sun H."/>
            <person name="Kurtzman C.P."/>
            <person name="Blackwell M."/>
            <person name="Grigoriev I.V."/>
            <person name="Jeffries T.W."/>
        </authorList>
    </citation>
    <scope>NUCLEOTIDE SEQUENCE [LARGE SCALE GENOMIC DNA]</scope>
    <source>
        <strain evidence="2">NRRL YB-2248</strain>
    </source>
</reference>
<evidence type="ECO:0000313" key="2">
    <source>
        <dbReference type="Proteomes" id="UP000094801"/>
    </source>
</evidence>
<evidence type="ECO:0000313" key="1">
    <source>
        <dbReference type="EMBL" id="ODV84066.1"/>
    </source>
</evidence>
<dbReference type="Proteomes" id="UP000094801">
    <property type="component" value="Unassembled WGS sequence"/>
</dbReference>
<dbReference type="OrthoDB" id="4088353at2759"/>
<dbReference type="AlphaFoldDB" id="A0A1E4SX50"/>
<name>A0A1E4SX50_9ASCO</name>
<sequence>MTEVIFFQDDQLFTENTGITNLLRFDTSNKSTGSTFPQSKIVTPSLQSTIISSKSACFSRSSLMRHKLSPDLIPPSLCSSCTISLESYKSPLHTPLLTETTLVDIYQTSYFDINYRLDDTADDNSFTFPFSFNNLEVQPILNDDHPLAIVDSTDSKFVKPNVSEVSKTSALKSNLTEALINCKSRLESKASSLINSLFTSDMSDFENLSPFEKKIRLLNETEIPLTTFKITYDTIGQDWNNNNGSCEDNIRLSNGSFKSPLRHREARLNPQFLRIYALDTSARFENCLPVTDYEVDIYEDYCQNEKVNSDRDEIESIDSYCSSLCTEDEEDDDDFLGCFDNRFTSDQKRKKLELIKIASISRHKLWNNVILNPRADCPLHESHYIAVNEACESSNTRKQEQLPIKRKSLPWLNLSDATTIATSNKLSNKPFSLKSHGYLSNSYGIQYVVKGYVNERWIAN</sequence>
<protein>
    <submittedName>
        <fullName evidence="1">Uncharacterized protein</fullName>
    </submittedName>
</protein>
<proteinExistence type="predicted"/>
<accession>A0A1E4SX50</accession>